<dbReference type="PANTHER" id="PTHR32166">
    <property type="entry name" value="OSJNBA0013A04.12 PROTEIN"/>
    <property type="match status" value="1"/>
</dbReference>
<dbReference type="SUPFAM" id="SSF53098">
    <property type="entry name" value="Ribonuclease H-like"/>
    <property type="match status" value="1"/>
</dbReference>
<keyword evidence="1" id="KW-0479">Metal-binding</keyword>
<feature type="domain" description="BED-type" evidence="6">
    <location>
        <begin position="30"/>
        <end position="86"/>
    </location>
</feature>
<dbReference type="PROSITE" id="PS50808">
    <property type="entry name" value="ZF_BED"/>
    <property type="match status" value="1"/>
</dbReference>
<keyword evidence="3" id="KW-0862">Zinc</keyword>
<feature type="compositionally biased region" description="Basic and acidic residues" evidence="5">
    <location>
        <begin position="117"/>
        <end position="133"/>
    </location>
</feature>
<feature type="region of interest" description="Disordered" evidence="5">
    <location>
        <begin position="112"/>
        <end position="133"/>
    </location>
</feature>
<evidence type="ECO:0000256" key="4">
    <source>
        <dbReference type="PROSITE-ProRule" id="PRU00027"/>
    </source>
</evidence>
<evidence type="ECO:0000256" key="2">
    <source>
        <dbReference type="ARBA" id="ARBA00022771"/>
    </source>
</evidence>
<dbReference type="InterPro" id="IPR007021">
    <property type="entry name" value="DUF659"/>
</dbReference>
<sequence>MASSATASSDALAKSTPASRGIKLKNASRSRTDVGWKHGVEVDGSGRKIQCNYCKKTVTGGVYRFKHHLAGTQKDVGACSSVPEKVKAEMFGIVSSLQERLLKKSTTSIEVDDSDELGGKRKQSEEIDSSGHDKNIFKKRGVSTQATINSIFKKNLREEACEDIASFFYNNAIPFHVAKTEEFHKMFESVAKHGPGFKPPSYHEIRVKYLKKRYDSTMQDIEAHKAYWRKYGCSIMIDGWTDKRRRTIINFLVNSPKGTVFLKSIDASDISKTADKIFKMIDDVVEEVGEEHVIQVVTDNAANYKAAGEMLMEKRKRLYWTPCAAHCIDLILEDLEKKIPVYSDTIPKGKKSQPTFIQELL</sequence>
<evidence type="ECO:0000313" key="8">
    <source>
        <dbReference type="Proteomes" id="UP001293593"/>
    </source>
</evidence>
<keyword evidence="8" id="KW-1185">Reference proteome</keyword>
<dbReference type="InterPro" id="IPR003656">
    <property type="entry name" value="Znf_BED"/>
</dbReference>
<protein>
    <recommendedName>
        <fullName evidence="6">BED-type domain-containing protein</fullName>
    </recommendedName>
</protein>
<evidence type="ECO:0000256" key="3">
    <source>
        <dbReference type="ARBA" id="ARBA00022833"/>
    </source>
</evidence>
<evidence type="ECO:0000259" key="6">
    <source>
        <dbReference type="PROSITE" id="PS50808"/>
    </source>
</evidence>
<reference evidence="7" key="1">
    <citation type="submission" date="2023-10" db="EMBL/GenBank/DDBJ databases">
        <title>Chromosome-level genome of the transformable northern wattle, Acacia crassicarpa.</title>
        <authorList>
            <person name="Massaro I."/>
            <person name="Sinha N.R."/>
            <person name="Poethig S."/>
            <person name="Leichty A.R."/>
        </authorList>
    </citation>
    <scope>NUCLEOTIDE SEQUENCE</scope>
    <source>
        <strain evidence="7">Acra3RX</strain>
        <tissue evidence="7">Leaf</tissue>
    </source>
</reference>
<dbReference type="Pfam" id="PF04937">
    <property type="entry name" value="DUF659"/>
    <property type="match status" value="1"/>
</dbReference>
<dbReference type="GO" id="GO:0008270">
    <property type="term" value="F:zinc ion binding"/>
    <property type="evidence" value="ECO:0007669"/>
    <property type="project" value="UniProtKB-KW"/>
</dbReference>
<proteinExistence type="predicted"/>
<dbReference type="GO" id="GO:0003677">
    <property type="term" value="F:DNA binding"/>
    <property type="evidence" value="ECO:0007669"/>
    <property type="project" value="InterPro"/>
</dbReference>
<gene>
    <name evidence="7" type="ORF">QN277_026330</name>
</gene>
<evidence type="ECO:0000256" key="5">
    <source>
        <dbReference type="SAM" id="MobiDB-lite"/>
    </source>
</evidence>
<keyword evidence="2 4" id="KW-0863">Zinc-finger</keyword>
<dbReference type="PANTHER" id="PTHR32166:SF122">
    <property type="entry name" value="OS09G0499600 PROTEIN"/>
    <property type="match status" value="1"/>
</dbReference>
<dbReference type="EMBL" id="JAWXYG010000008">
    <property type="protein sequence ID" value="KAK4265253.1"/>
    <property type="molecule type" value="Genomic_DNA"/>
</dbReference>
<organism evidence="7 8">
    <name type="scientific">Acacia crassicarpa</name>
    <name type="common">northern wattle</name>
    <dbReference type="NCBI Taxonomy" id="499986"/>
    <lineage>
        <taxon>Eukaryota</taxon>
        <taxon>Viridiplantae</taxon>
        <taxon>Streptophyta</taxon>
        <taxon>Embryophyta</taxon>
        <taxon>Tracheophyta</taxon>
        <taxon>Spermatophyta</taxon>
        <taxon>Magnoliopsida</taxon>
        <taxon>eudicotyledons</taxon>
        <taxon>Gunneridae</taxon>
        <taxon>Pentapetalae</taxon>
        <taxon>rosids</taxon>
        <taxon>fabids</taxon>
        <taxon>Fabales</taxon>
        <taxon>Fabaceae</taxon>
        <taxon>Caesalpinioideae</taxon>
        <taxon>mimosoid clade</taxon>
        <taxon>Acacieae</taxon>
        <taxon>Acacia</taxon>
    </lineage>
</organism>
<dbReference type="Pfam" id="PF02892">
    <property type="entry name" value="zf-BED"/>
    <property type="match status" value="1"/>
</dbReference>
<evidence type="ECO:0000256" key="1">
    <source>
        <dbReference type="ARBA" id="ARBA00022723"/>
    </source>
</evidence>
<dbReference type="AlphaFoldDB" id="A0AAE1MKL2"/>
<dbReference type="InterPro" id="IPR012337">
    <property type="entry name" value="RNaseH-like_sf"/>
</dbReference>
<dbReference type="Proteomes" id="UP001293593">
    <property type="component" value="Unassembled WGS sequence"/>
</dbReference>
<evidence type="ECO:0000313" key="7">
    <source>
        <dbReference type="EMBL" id="KAK4265253.1"/>
    </source>
</evidence>
<comment type="caution">
    <text evidence="7">The sequence shown here is derived from an EMBL/GenBank/DDBJ whole genome shotgun (WGS) entry which is preliminary data.</text>
</comment>
<accession>A0AAE1MKL2</accession>
<name>A0AAE1MKL2_9FABA</name>